<reference evidence="9" key="1">
    <citation type="journal article" date="2019" name="Int. J. Syst. Evol. Microbiol.">
        <title>The Global Catalogue of Microorganisms (GCM) 10K type strain sequencing project: providing services to taxonomists for standard genome sequencing and annotation.</title>
        <authorList>
            <consortium name="The Broad Institute Genomics Platform"/>
            <consortium name="The Broad Institute Genome Sequencing Center for Infectious Disease"/>
            <person name="Wu L."/>
            <person name="Ma J."/>
        </authorList>
    </citation>
    <scope>NUCLEOTIDE SEQUENCE [LARGE SCALE GENOMIC DNA]</scope>
    <source>
        <strain evidence="9">JCM 16949</strain>
    </source>
</reference>
<feature type="transmembrane region" description="Helical" evidence="6">
    <location>
        <begin position="261"/>
        <end position="281"/>
    </location>
</feature>
<proteinExistence type="predicted"/>
<dbReference type="RefSeq" id="WP_344753002.1">
    <property type="nucleotide sequence ID" value="NZ_BAABAE010000001.1"/>
</dbReference>
<comment type="caution">
    <text evidence="8">The sequence shown here is derived from an EMBL/GenBank/DDBJ whole genome shotgun (WGS) entry which is preliminary data.</text>
</comment>
<feature type="transmembrane region" description="Helical" evidence="6">
    <location>
        <begin position="52"/>
        <end position="73"/>
    </location>
</feature>
<dbReference type="Pfam" id="PF09678">
    <property type="entry name" value="Caa3_CtaG"/>
    <property type="match status" value="1"/>
</dbReference>
<dbReference type="InterPro" id="IPR032694">
    <property type="entry name" value="CopC/D"/>
</dbReference>
<dbReference type="InterPro" id="IPR008457">
    <property type="entry name" value="Cu-R_CopD_dom"/>
</dbReference>
<dbReference type="Pfam" id="PF05425">
    <property type="entry name" value="CopD"/>
    <property type="match status" value="1"/>
</dbReference>
<accession>A0ABP7F2X4</accession>
<evidence type="ECO:0000256" key="3">
    <source>
        <dbReference type="ARBA" id="ARBA00022692"/>
    </source>
</evidence>
<evidence type="ECO:0000256" key="1">
    <source>
        <dbReference type="ARBA" id="ARBA00004651"/>
    </source>
</evidence>
<dbReference type="PANTHER" id="PTHR34820:SF4">
    <property type="entry name" value="INNER MEMBRANE PROTEIN YEBZ"/>
    <property type="match status" value="1"/>
</dbReference>
<feature type="transmembrane region" description="Helical" evidence="6">
    <location>
        <begin position="434"/>
        <end position="454"/>
    </location>
</feature>
<feature type="transmembrane region" description="Helical" evidence="6">
    <location>
        <begin position="187"/>
        <end position="212"/>
    </location>
</feature>
<keyword evidence="4 6" id="KW-1133">Transmembrane helix</keyword>
<evidence type="ECO:0000256" key="6">
    <source>
        <dbReference type="SAM" id="Phobius"/>
    </source>
</evidence>
<feature type="transmembrane region" description="Helical" evidence="6">
    <location>
        <begin position="509"/>
        <end position="527"/>
    </location>
</feature>
<feature type="transmembrane region" description="Helical" evidence="6">
    <location>
        <begin position="158"/>
        <end position="175"/>
    </location>
</feature>
<feature type="transmembrane region" description="Helical" evidence="6">
    <location>
        <begin position="364"/>
        <end position="384"/>
    </location>
</feature>
<keyword evidence="9" id="KW-1185">Reference proteome</keyword>
<evidence type="ECO:0000259" key="7">
    <source>
        <dbReference type="Pfam" id="PF05425"/>
    </source>
</evidence>
<evidence type="ECO:0000256" key="2">
    <source>
        <dbReference type="ARBA" id="ARBA00022475"/>
    </source>
</evidence>
<evidence type="ECO:0000313" key="9">
    <source>
        <dbReference type="Proteomes" id="UP001501004"/>
    </source>
</evidence>
<feature type="transmembrane region" description="Helical" evidence="6">
    <location>
        <begin position="592"/>
        <end position="617"/>
    </location>
</feature>
<keyword evidence="5 6" id="KW-0472">Membrane</keyword>
<feature type="domain" description="Copper resistance protein D" evidence="7">
    <location>
        <begin position="224"/>
        <end position="322"/>
    </location>
</feature>
<dbReference type="InterPro" id="IPR019108">
    <property type="entry name" value="Caa3_assmbl_CtaG-rel"/>
</dbReference>
<dbReference type="EMBL" id="BAABAE010000001">
    <property type="protein sequence ID" value="GAA3729813.1"/>
    <property type="molecule type" value="Genomic_DNA"/>
</dbReference>
<protein>
    <submittedName>
        <fullName evidence="8">Cytochrome c oxidase assembly protein</fullName>
    </submittedName>
</protein>
<sequence length="653" mass="70252">MPRLVRIAGPALLLVVALLSLLVALGFGGGADAPPLADPGPVVRFGLPIAQLLFNLGAAVTLGSLVLVCFALDSAEPEYNAALDVAAAGAAFWTVAGAATGFLTFLSVYLQPVTFDDSFGQLFGTYLTDRPIGQAALASTLIPAVVTVLCFAVRNRTVLVFVTILAAAGLVPMALQGHSAGAAGHDLAISSLGLHIEFAAIWLGGLLTIVLIRRTLEGGRIGPVLGRFSSVALMCFVVVVVSGTVNASLRVGTFENLLTPYGILVIVKVLALGALGLFGAVQRRFLVGRMQDRTNGARGYFWWFVAAELAFMGLASGVAAALARTQTPIPQEVVTATPAYILTFEPLPPELTPIRFITEWRFDILWVIIIGFLAFFYLAGVWRLHRRGDRWPILRTLSFLAGLAALFYITNGGVNAYEKYLFSVHMLAHMTLGMIIPVLLVPGAPVTLALRAIRKRSDGSRGMREWILLAVHSRLAGLFANPVVAAVFFAGSLWVFYYSPLFRYAMVDHIGHTFMIVHFLVSGYLFVQTLIGVDPMPHRAAYPMRLIVLLGTMAFHAFFGLTLMTGSGLLLADWFGAMGRPWGPSAIDDQRIGGGIAWSIGEIPTVILAITVVILWARSDSTLAKRLDRKADRDGDADLGEYNDMLAKLQERG</sequence>
<feature type="transmembrane region" description="Helical" evidence="6">
    <location>
        <begin position="224"/>
        <end position="249"/>
    </location>
</feature>
<feature type="transmembrane region" description="Helical" evidence="6">
    <location>
        <begin position="301"/>
        <end position="323"/>
    </location>
</feature>
<dbReference type="Proteomes" id="UP001501004">
    <property type="component" value="Unassembled WGS sequence"/>
</dbReference>
<keyword evidence="2" id="KW-1003">Cell membrane</keyword>
<evidence type="ECO:0000256" key="4">
    <source>
        <dbReference type="ARBA" id="ARBA00022989"/>
    </source>
</evidence>
<feature type="transmembrane region" description="Helical" evidence="6">
    <location>
        <begin position="475"/>
        <end position="497"/>
    </location>
</feature>
<comment type="subcellular location">
    <subcellularLocation>
        <location evidence="1">Cell membrane</location>
        <topology evidence="1">Multi-pass membrane protein</topology>
    </subcellularLocation>
</comment>
<evidence type="ECO:0000313" key="8">
    <source>
        <dbReference type="EMBL" id="GAA3729813.1"/>
    </source>
</evidence>
<gene>
    <name evidence="8" type="ORF">GCM10022239_03070</name>
</gene>
<feature type="transmembrane region" description="Helical" evidence="6">
    <location>
        <begin position="547"/>
        <end position="572"/>
    </location>
</feature>
<dbReference type="PANTHER" id="PTHR34820">
    <property type="entry name" value="INNER MEMBRANE PROTEIN YEBZ"/>
    <property type="match status" value="1"/>
</dbReference>
<name>A0ABP7F2X4_9MICO</name>
<feature type="transmembrane region" description="Helical" evidence="6">
    <location>
        <begin position="131"/>
        <end position="151"/>
    </location>
</feature>
<keyword evidence="3 6" id="KW-0812">Transmembrane</keyword>
<evidence type="ECO:0000256" key="5">
    <source>
        <dbReference type="ARBA" id="ARBA00023136"/>
    </source>
</evidence>
<feature type="transmembrane region" description="Helical" evidence="6">
    <location>
        <begin position="85"/>
        <end position="111"/>
    </location>
</feature>
<feature type="transmembrane region" description="Helical" evidence="6">
    <location>
        <begin position="396"/>
        <end position="414"/>
    </location>
</feature>
<organism evidence="8 9">
    <name type="scientific">Leifsonella bigeumensis</name>
    <dbReference type="NCBI Taxonomy" id="433643"/>
    <lineage>
        <taxon>Bacteria</taxon>
        <taxon>Bacillati</taxon>
        <taxon>Actinomycetota</taxon>
        <taxon>Actinomycetes</taxon>
        <taxon>Micrococcales</taxon>
        <taxon>Microbacteriaceae</taxon>
        <taxon>Leifsonella</taxon>
    </lineage>
</organism>